<comment type="caution">
    <text evidence="1">The sequence shown here is derived from an EMBL/GenBank/DDBJ whole genome shotgun (WGS) entry which is preliminary data.</text>
</comment>
<reference evidence="1" key="3">
    <citation type="submission" date="2023-05" db="EMBL/GenBank/DDBJ databases">
        <authorList>
            <person name="Smith C.H."/>
        </authorList>
    </citation>
    <scope>NUCLEOTIDE SEQUENCE</scope>
    <source>
        <strain evidence="1">CHS0354</strain>
        <tissue evidence="1">Mantle</tissue>
    </source>
</reference>
<reference evidence="1" key="1">
    <citation type="journal article" date="2021" name="Genome Biol. Evol.">
        <title>A High-Quality Reference Genome for a Parasitic Bivalve with Doubly Uniparental Inheritance (Bivalvia: Unionida).</title>
        <authorList>
            <person name="Smith C.H."/>
        </authorList>
    </citation>
    <scope>NUCLEOTIDE SEQUENCE</scope>
    <source>
        <strain evidence="1">CHS0354</strain>
    </source>
</reference>
<dbReference type="Proteomes" id="UP001195483">
    <property type="component" value="Unassembled WGS sequence"/>
</dbReference>
<organism evidence="1 2">
    <name type="scientific">Potamilus streckersoni</name>
    <dbReference type="NCBI Taxonomy" id="2493646"/>
    <lineage>
        <taxon>Eukaryota</taxon>
        <taxon>Metazoa</taxon>
        <taxon>Spiralia</taxon>
        <taxon>Lophotrochozoa</taxon>
        <taxon>Mollusca</taxon>
        <taxon>Bivalvia</taxon>
        <taxon>Autobranchia</taxon>
        <taxon>Heteroconchia</taxon>
        <taxon>Palaeoheterodonta</taxon>
        <taxon>Unionida</taxon>
        <taxon>Unionoidea</taxon>
        <taxon>Unionidae</taxon>
        <taxon>Ambleminae</taxon>
        <taxon>Lampsilini</taxon>
        <taxon>Potamilus</taxon>
    </lineage>
</organism>
<name>A0AAE0T0N8_9BIVA</name>
<reference evidence="1" key="2">
    <citation type="journal article" date="2021" name="Genome Biol. Evol.">
        <title>Developing a high-quality reference genome for a parasitic bivalve with doubly uniparental inheritance (Bivalvia: Unionida).</title>
        <authorList>
            <person name="Smith C.H."/>
        </authorList>
    </citation>
    <scope>NUCLEOTIDE SEQUENCE</scope>
    <source>
        <strain evidence="1">CHS0354</strain>
        <tissue evidence="1">Mantle</tissue>
    </source>
</reference>
<accession>A0AAE0T0N8</accession>
<gene>
    <name evidence="1" type="ORF">CHS0354_040428</name>
</gene>
<evidence type="ECO:0000313" key="1">
    <source>
        <dbReference type="EMBL" id="KAK3601249.1"/>
    </source>
</evidence>
<sequence>MKTKYTINENKMQNENKVIEAGLKNKTYSCVSCIGLKIYLYLGYNEISVFEALLHVDYILLVQAHIAQLLNFCGSVPYCMIKFPWFSSILHDQYISVVEVHIS</sequence>
<evidence type="ECO:0000313" key="2">
    <source>
        <dbReference type="Proteomes" id="UP001195483"/>
    </source>
</evidence>
<dbReference type="EMBL" id="JAEAOA010002336">
    <property type="protein sequence ID" value="KAK3601249.1"/>
    <property type="molecule type" value="Genomic_DNA"/>
</dbReference>
<dbReference type="AlphaFoldDB" id="A0AAE0T0N8"/>
<proteinExistence type="predicted"/>
<keyword evidence="2" id="KW-1185">Reference proteome</keyword>
<protein>
    <submittedName>
        <fullName evidence="1">Uncharacterized protein</fullName>
    </submittedName>
</protein>